<keyword evidence="3" id="KW-0255">Endonuclease</keyword>
<dbReference type="SMART" id="SM00507">
    <property type="entry name" value="HNHc"/>
    <property type="match status" value="1"/>
</dbReference>
<dbReference type="Proteomes" id="UP000676325">
    <property type="component" value="Unassembled WGS sequence"/>
</dbReference>
<comment type="caution">
    <text evidence="3">The sequence shown here is derived from an EMBL/GenBank/DDBJ whole genome shotgun (WGS) entry which is preliminary data.</text>
</comment>
<keyword evidence="4" id="KW-1185">Reference proteome</keyword>
<keyword evidence="3" id="KW-0540">Nuclease</keyword>
<dbReference type="GO" id="GO:0004519">
    <property type="term" value="F:endonuclease activity"/>
    <property type="evidence" value="ECO:0007669"/>
    <property type="project" value="UniProtKB-KW"/>
</dbReference>
<dbReference type="EMBL" id="JAGSOH010000172">
    <property type="protein sequence ID" value="MBR7830982.1"/>
    <property type="molecule type" value="Genomic_DNA"/>
</dbReference>
<feature type="region of interest" description="Disordered" evidence="1">
    <location>
        <begin position="1"/>
        <end position="63"/>
    </location>
</feature>
<dbReference type="FunFam" id="1.10.30.50:FF:000001">
    <property type="entry name" value="HNH endonuclease"/>
    <property type="match status" value="1"/>
</dbReference>
<keyword evidence="3" id="KW-0378">Hydrolase</keyword>
<dbReference type="AlphaFoldDB" id="A0A941IMD9"/>
<name>A0A941IMD9_9ACTN</name>
<protein>
    <submittedName>
        <fullName evidence="3">HNH endonuclease</fullName>
    </submittedName>
</protein>
<gene>
    <name evidence="3" type="ORF">KDK95_32050</name>
</gene>
<dbReference type="PANTHER" id="PTHR33877:SF2">
    <property type="entry name" value="OS07G0170200 PROTEIN"/>
    <property type="match status" value="1"/>
</dbReference>
<organism evidence="3 4">
    <name type="scientific">Actinospica acidithermotolerans</name>
    <dbReference type="NCBI Taxonomy" id="2828514"/>
    <lineage>
        <taxon>Bacteria</taxon>
        <taxon>Bacillati</taxon>
        <taxon>Actinomycetota</taxon>
        <taxon>Actinomycetes</taxon>
        <taxon>Catenulisporales</taxon>
        <taxon>Actinospicaceae</taxon>
        <taxon>Actinospica</taxon>
    </lineage>
</organism>
<dbReference type="CDD" id="cd00085">
    <property type="entry name" value="HNHc"/>
    <property type="match status" value="1"/>
</dbReference>
<evidence type="ECO:0000256" key="1">
    <source>
        <dbReference type="SAM" id="MobiDB-lite"/>
    </source>
</evidence>
<dbReference type="Pfam" id="PF14279">
    <property type="entry name" value="HNH_5"/>
    <property type="match status" value="1"/>
</dbReference>
<reference evidence="3" key="1">
    <citation type="submission" date="2021-04" db="EMBL/GenBank/DDBJ databases">
        <title>Genome based classification of Actinospica acidithermotolerans sp. nov., an actinobacterium isolated from an Indonesian hot spring.</title>
        <authorList>
            <person name="Kusuma A.B."/>
            <person name="Putra K.E."/>
            <person name="Nafisah S."/>
            <person name="Loh J."/>
            <person name="Nouioui I."/>
            <person name="Goodfellow M."/>
        </authorList>
    </citation>
    <scope>NUCLEOTIDE SEQUENCE</scope>
    <source>
        <strain evidence="3">MGRD01-02</strain>
    </source>
</reference>
<feature type="domain" description="HNH nuclease" evidence="2">
    <location>
        <begin position="150"/>
        <end position="199"/>
    </location>
</feature>
<dbReference type="InterPro" id="IPR029471">
    <property type="entry name" value="HNH_5"/>
</dbReference>
<evidence type="ECO:0000313" key="3">
    <source>
        <dbReference type="EMBL" id="MBR7830982.1"/>
    </source>
</evidence>
<dbReference type="PANTHER" id="PTHR33877">
    <property type="entry name" value="SLL1193 PROTEIN"/>
    <property type="match status" value="1"/>
</dbReference>
<accession>A0A941IMD9</accession>
<proteinExistence type="predicted"/>
<dbReference type="InterPro" id="IPR003615">
    <property type="entry name" value="HNH_nuc"/>
</dbReference>
<dbReference type="InterPro" id="IPR052892">
    <property type="entry name" value="NA-targeting_endonuclease"/>
</dbReference>
<evidence type="ECO:0000259" key="2">
    <source>
        <dbReference type="SMART" id="SM00507"/>
    </source>
</evidence>
<feature type="compositionally biased region" description="Basic and acidic residues" evidence="1">
    <location>
        <begin position="1"/>
        <end position="10"/>
    </location>
</feature>
<dbReference type="Gene3D" id="1.10.30.50">
    <property type="match status" value="1"/>
</dbReference>
<sequence length="302" mass="32768">MPREGRRGRVCDCQPGQGLQGPGSARQTRRAAEGPWFRHGRTARGFDVDGHRRRRSRGTRSPVRATCRALTKEPPLPHSLVLNASYEPLCVVPQRRAVVLVLNQKAVTLEGTGASLHAAGARGVGWEVPAPSVVKLTRYVRVPMRRGVPLTRRAIFARDGGRCVYCDAPATSVDHVFPRSRGGQHAWENVVSSCRRCNHVKADRLLGDLGWRMKRPPVQPNGSAWRILSSGRTDQRWLPYLRGYGADVDLLPFEASGPSGLFVSEDLPDGVTVAAEPPVAAVASVAQVVKPGVRPAISPLAA</sequence>
<evidence type="ECO:0000313" key="4">
    <source>
        <dbReference type="Proteomes" id="UP000676325"/>
    </source>
</evidence>